<protein>
    <submittedName>
        <fullName evidence="1">Uncharacterized protein</fullName>
    </submittedName>
</protein>
<comment type="caution">
    <text evidence="1">The sequence shown here is derived from an EMBL/GenBank/DDBJ whole genome shotgun (WGS) entry which is preliminary data.</text>
</comment>
<name>A0ABU3VN80_9EURY</name>
<dbReference type="Proteomes" id="UP001272052">
    <property type="component" value="Unassembled WGS sequence"/>
</dbReference>
<evidence type="ECO:0000313" key="1">
    <source>
        <dbReference type="EMBL" id="MDV0444873.1"/>
    </source>
</evidence>
<dbReference type="RefSeq" id="WP_318785283.1">
    <property type="nucleotide sequence ID" value="NZ_JAWDKC010000011.1"/>
</dbReference>
<reference evidence="1 2" key="1">
    <citation type="submission" date="2023-06" db="EMBL/GenBank/DDBJ databases">
        <title>Genome sequence of Methanimicrococcus sp. At1.</title>
        <authorList>
            <person name="Protasov E."/>
            <person name="Platt K."/>
            <person name="Poehlein A."/>
            <person name="Daniel R."/>
            <person name="Brune A."/>
        </authorList>
    </citation>
    <scope>NUCLEOTIDE SEQUENCE [LARGE SCALE GENOMIC DNA]</scope>
    <source>
        <strain evidence="1 2">At1</strain>
    </source>
</reference>
<gene>
    <name evidence="1" type="ORF">MmiAt1_04180</name>
</gene>
<organism evidence="1 2">
    <name type="scientific">Methanimicrococcus hacksteinii</name>
    <dbReference type="NCBI Taxonomy" id="3028293"/>
    <lineage>
        <taxon>Archaea</taxon>
        <taxon>Methanobacteriati</taxon>
        <taxon>Methanobacteriota</taxon>
        <taxon>Stenosarchaea group</taxon>
        <taxon>Methanomicrobia</taxon>
        <taxon>Methanosarcinales</taxon>
        <taxon>Methanosarcinaceae</taxon>
        <taxon>Methanimicrococcus</taxon>
    </lineage>
</organism>
<dbReference type="EMBL" id="JAWDKC010000011">
    <property type="protein sequence ID" value="MDV0444873.1"/>
    <property type="molecule type" value="Genomic_DNA"/>
</dbReference>
<evidence type="ECO:0000313" key="2">
    <source>
        <dbReference type="Proteomes" id="UP001272052"/>
    </source>
</evidence>
<proteinExistence type="predicted"/>
<accession>A0ABU3VN80</accession>
<sequence>MDTIEGGNVSDTADCHKQYLAIENFKYYQGILENYYIPSNRLLKKIRNDLNDFQTELKKDYDLDSRFRHVPILKYHDGLSEIINEFIICGQKLNNDHPYIGKEFDKDSILVVTSLESIKNALTEQAFITHDTTGEVEKGFEKANTALLRLIHLSESILGNIAQLLRAINVELGRDFSTYGS</sequence>
<keyword evidence="2" id="KW-1185">Reference proteome</keyword>